<evidence type="ECO:0000313" key="2">
    <source>
        <dbReference type="EMBL" id="MCK8481164.1"/>
    </source>
</evidence>
<dbReference type="RefSeq" id="WP_248413159.1">
    <property type="nucleotide sequence ID" value="NZ_JALPQF010000010.1"/>
</dbReference>
<dbReference type="PROSITE" id="PS51352">
    <property type="entry name" value="THIOREDOXIN_2"/>
    <property type="match status" value="1"/>
</dbReference>
<gene>
    <name evidence="2" type="ORF">MUY34_11055</name>
</gene>
<comment type="caution">
    <text evidence="2">The sequence shown here is derived from an EMBL/GenBank/DDBJ whole genome shotgun (WGS) entry which is preliminary data.</text>
</comment>
<sequence length="473" mass="55171">MKFFLVTFFITSLFLGCNSSSEHGEVAYFGGEIINPNNNYVTLYCSETERDTIYLDHNNRFIHKIENLKTGLYSFTHGGEYQTLLIEPNDSILFRLNTTDFDESLVYTGQGSKKNNYFIKAYLNDEVESKKFSKKQHLEPDQFETVIKALREQKIDGLNHFNSVHETSDLFKKIALAGINYSYYTYKEMYPFGYFGNNKLIHVKDLPEDFYAYRTDVDFNDEALSGLYAYNRFLLWHFQNIGLQKYYEDGSHHAFDRHALDYNLEKINLIDSIIENKTIKNYVLMYVTREFIFNSDNAEKSKSMLDAFLDKSTDKEHNDYLTNLVSATINLFPGNTIPGIKIVDFNNNVVDLHSVINKPTVIYCWSSNFKMSYRNSHYMMKSLKSRYPDMNFIAININDMNSHSWKETLNFLKYPTENEYMFKNPNEAIKTFAIAYSQKVIIVDENGKIVKSNADLFSNDISYQIETALASNE</sequence>
<dbReference type="Proteomes" id="UP001203687">
    <property type="component" value="Unassembled WGS sequence"/>
</dbReference>
<evidence type="ECO:0000313" key="3">
    <source>
        <dbReference type="Proteomes" id="UP001203687"/>
    </source>
</evidence>
<evidence type="ECO:0000259" key="1">
    <source>
        <dbReference type="PROSITE" id="PS51352"/>
    </source>
</evidence>
<feature type="domain" description="Thioredoxin" evidence="1">
    <location>
        <begin position="331"/>
        <end position="473"/>
    </location>
</feature>
<name>A0ABT0HAU3_9FLAO</name>
<organism evidence="2 3">
    <name type="scientific">Psychroserpens algicola</name>
    <dbReference type="NCBI Taxonomy" id="1719034"/>
    <lineage>
        <taxon>Bacteria</taxon>
        <taxon>Pseudomonadati</taxon>
        <taxon>Bacteroidota</taxon>
        <taxon>Flavobacteriia</taxon>
        <taxon>Flavobacteriales</taxon>
        <taxon>Flavobacteriaceae</taxon>
        <taxon>Psychroserpens</taxon>
    </lineage>
</organism>
<keyword evidence="3" id="KW-1185">Reference proteome</keyword>
<dbReference type="PROSITE" id="PS51257">
    <property type="entry name" value="PROKAR_LIPOPROTEIN"/>
    <property type="match status" value="1"/>
</dbReference>
<dbReference type="SUPFAM" id="SSF52833">
    <property type="entry name" value="Thioredoxin-like"/>
    <property type="match status" value="1"/>
</dbReference>
<protein>
    <submittedName>
        <fullName evidence="2">Peroxiredoxin family protein</fullName>
    </submittedName>
</protein>
<dbReference type="EMBL" id="JALPQF010000010">
    <property type="protein sequence ID" value="MCK8481164.1"/>
    <property type="molecule type" value="Genomic_DNA"/>
</dbReference>
<dbReference type="Gene3D" id="3.40.30.10">
    <property type="entry name" value="Glutaredoxin"/>
    <property type="match status" value="1"/>
</dbReference>
<dbReference type="InterPro" id="IPR013766">
    <property type="entry name" value="Thioredoxin_domain"/>
</dbReference>
<reference evidence="2" key="1">
    <citation type="submission" date="2022-04" db="EMBL/GenBank/DDBJ databases">
        <authorList>
            <person name="Ren T."/>
        </authorList>
    </citation>
    <scope>NUCLEOTIDE SEQUENCE</scope>
    <source>
        <strain evidence="2">F63249</strain>
    </source>
</reference>
<dbReference type="InterPro" id="IPR036249">
    <property type="entry name" value="Thioredoxin-like_sf"/>
</dbReference>
<accession>A0ABT0HAU3</accession>
<proteinExistence type="predicted"/>